<dbReference type="PROSITE" id="PS00061">
    <property type="entry name" value="ADH_SHORT"/>
    <property type="match status" value="1"/>
</dbReference>
<dbReference type="InterPro" id="IPR036291">
    <property type="entry name" value="NAD(P)-bd_dom_sf"/>
</dbReference>
<keyword evidence="2" id="KW-0521">NADP</keyword>
<dbReference type="PRINTS" id="PR00081">
    <property type="entry name" value="GDHRDH"/>
</dbReference>
<dbReference type="PRINTS" id="PR00080">
    <property type="entry name" value="SDRFAMILY"/>
</dbReference>
<dbReference type="CDD" id="cd05356">
    <property type="entry name" value="17beta-HSD1_like_SDR_c"/>
    <property type="match status" value="1"/>
</dbReference>
<dbReference type="GO" id="GO:0016491">
    <property type="term" value="F:oxidoreductase activity"/>
    <property type="evidence" value="ECO:0007669"/>
    <property type="project" value="UniProtKB-KW"/>
</dbReference>
<dbReference type="KEGG" id="ppyr:116172295"/>
<accession>A0A1Y1M9I6</accession>
<feature type="transmembrane region" description="Helical" evidence="6">
    <location>
        <begin position="12"/>
        <end position="32"/>
    </location>
</feature>
<evidence type="ECO:0000256" key="1">
    <source>
        <dbReference type="ARBA" id="ARBA00004173"/>
    </source>
</evidence>
<evidence type="ECO:0000313" key="7">
    <source>
        <dbReference type="EMBL" id="JAV79977.1"/>
    </source>
</evidence>
<dbReference type="Pfam" id="PF00106">
    <property type="entry name" value="adh_short"/>
    <property type="match status" value="1"/>
</dbReference>
<reference evidence="7" key="1">
    <citation type="journal article" date="2016" name="Sci. Rep.">
        <title>Molecular characterization of firefly nuptial gifts: a multi-omics approach sheds light on postcopulatory sexual selection.</title>
        <authorList>
            <person name="Al-Wathiqui N."/>
            <person name="Fallon T.R."/>
            <person name="South A."/>
            <person name="Weng J.K."/>
            <person name="Lewis S.M."/>
        </authorList>
    </citation>
    <scope>NUCLEOTIDE SEQUENCE</scope>
</reference>
<organism evidence="7">
    <name type="scientific">Photinus pyralis</name>
    <name type="common">Common eastern firefly</name>
    <name type="synonym">Lampyris pyralis</name>
    <dbReference type="NCBI Taxonomy" id="7054"/>
    <lineage>
        <taxon>Eukaryota</taxon>
        <taxon>Metazoa</taxon>
        <taxon>Ecdysozoa</taxon>
        <taxon>Arthropoda</taxon>
        <taxon>Hexapoda</taxon>
        <taxon>Insecta</taxon>
        <taxon>Pterygota</taxon>
        <taxon>Neoptera</taxon>
        <taxon>Endopterygota</taxon>
        <taxon>Coleoptera</taxon>
        <taxon>Polyphaga</taxon>
        <taxon>Elateriformia</taxon>
        <taxon>Elateroidea</taxon>
        <taxon>Lampyridae</taxon>
        <taxon>Lampyrinae</taxon>
        <taxon>Photinus</taxon>
    </lineage>
</organism>
<evidence type="ECO:0000256" key="5">
    <source>
        <dbReference type="ARBA" id="ARBA00038261"/>
    </source>
</evidence>
<keyword evidence="6" id="KW-0472">Membrane</keyword>
<evidence type="ECO:0000256" key="4">
    <source>
        <dbReference type="ARBA" id="ARBA00023128"/>
    </source>
</evidence>
<dbReference type="EMBL" id="GEZM01042278">
    <property type="protein sequence ID" value="JAV79977.1"/>
    <property type="molecule type" value="Transcribed_RNA"/>
</dbReference>
<protein>
    <recommendedName>
        <fullName evidence="8">Inactive hydroxysteroid dehydrogenase-like protein 1</fullName>
    </recommendedName>
</protein>
<comment type="subcellular location">
    <subcellularLocation>
        <location evidence="1">Mitochondrion</location>
    </subcellularLocation>
</comment>
<dbReference type="SUPFAM" id="SSF51735">
    <property type="entry name" value="NAD(P)-binding Rossmann-fold domains"/>
    <property type="match status" value="1"/>
</dbReference>
<name>A0A1Y1M9I6_PHOPY</name>
<sequence length="335" mass="37975">MAVLEDNGVYVFATIGVISIFFLFFDTIYTLLQLIHGILAPYFAPKEVPPFNEKFGPWALITGATDGIGKAYSKELANRGLNIVLVSRSEPKLQVTAKEIESQYKVKVKIITADFSNVPKAIEAVKRELGELPIGILVNNVGKQYTYPTYLGEVPEQELWDIININIGAVTLMTRFLVTRMQSQGRGAIVNISSGAECQPMPLMNVYAATKVYVKHFTAALREEYASYGITVQHLSPYFVNTKMNDFSDRLRETSLLVPDASTYVKYAVYTLGKINDSTGYWAHGIQYFFTMIPPMWIRMKIANHLNQTFRQDYLRQCQENDNYPDNKTQILESR</sequence>
<evidence type="ECO:0000256" key="3">
    <source>
        <dbReference type="ARBA" id="ARBA00023002"/>
    </source>
</evidence>
<dbReference type="RefSeq" id="XP_031345343.1">
    <property type="nucleotide sequence ID" value="XM_031489483.1"/>
</dbReference>
<keyword evidence="6" id="KW-0812">Transmembrane</keyword>
<dbReference type="InterPro" id="IPR020904">
    <property type="entry name" value="Sc_DH/Rdtase_CS"/>
</dbReference>
<proteinExistence type="inferred from homology"/>
<comment type="similarity">
    <text evidence="5">Belongs to the short-chain dehydrogenases/reductases (SDR) family. 17-beta-HSD 3 subfamily.</text>
</comment>
<dbReference type="PANTHER" id="PTHR44889">
    <property type="entry name" value="INACTIVE HYDROXYSTEROID DEHYDROGENASE-LIKE PROTEIN 1"/>
    <property type="match status" value="1"/>
</dbReference>
<dbReference type="GO" id="GO:0005739">
    <property type="term" value="C:mitochondrion"/>
    <property type="evidence" value="ECO:0007669"/>
    <property type="project" value="UniProtKB-SubCell"/>
</dbReference>
<dbReference type="PIRSF" id="PIRSF000126">
    <property type="entry name" value="11-beta-HSD1"/>
    <property type="match status" value="1"/>
</dbReference>
<dbReference type="Gene3D" id="3.40.50.720">
    <property type="entry name" value="NAD(P)-binding Rossmann-like Domain"/>
    <property type="match status" value="1"/>
</dbReference>
<evidence type="ECO:0000256" key="6">
    <source>
        <dbReference type="SAM" id="Phobius"/>
    </source>
</evidence>
<keyword evidence="6" id="KW-1133">Transmembrane helix</keyword>
<dbReference type="FunFam" id="3.40.50.720:FF:000137">
    <property type="entry name" value="Hydroxysteroid (17-beta) dehydrogenase 3"/>
    <property type="match status" value="1"/>
</dbReference>
<dbReference type="InterPro" id="IPR002347">
    <property type="entry name" value="SDR_fam"/>
</dbReference>
<keyword evidence="3" id="KW-0560">Oxidoreductase</keyword>
<evidence type="ECO:0000256" key="2">
    <source>
        <dbReference type="ARBA" id="ARBA00022857"/>
    </source>
</evidence>
<evidence type="ECO:0008006" key="8">
    <source>
        <dbReference type="Google" id="ProtNLM"/>
    </source>
</evidence>
<keyword evidence="4" id="KW-0496">Mitochondrion</keyword>
<dbReference type="GeneID" id="116172295"/>
<dbReference type="OrthoDB" id="5545019at2759"/>
<dbReference type="InterPro" id="IPR052149">
    <property type="entry name" value="17-beta-HSD3-like"/>
</dbReference>
<dbReference type="PANTHER" id="PTHR44889:SF1">
    <property type="entry name" value="INACTIVE HYDROXYSTEROID DEHYDROGENASE-LIKE PROTEIN 1"/>
    <property type="match status" value="1"/>
</dbReference>
<dbReference type="AlphaFoldDB" id="A0A1Y1M9I6"/>